<gene>
    <name evidence="1" type="ORF">EHQ76_00505</name>
</gene>
<dbReference type="InterPro" id="IPR037883">
    <property type="entry name" value="Knr4/Smi1-like_sf"/>
</dbReference>
<dbReference type="Proteomes" id="UP000298429">
    <property type="component" value="Unassembled WGS sequence"/>
</dbReference>
<dbReference type="RefSeq" id="WP_135669279.1">
    <property type="nucleotide sequence ID" value="NZ_RQGN01000003.1"/>
</dbReference>
<reference evidence="1 2" key="1">
    <citation type="journal article" date="2019" name="PLoS Negl. Trop. Dis.">
        <title>Revisiting the worldwide diversity of Leptospira species in the environment.</title>
        <authorList>
            <person name="Vincent A.T."/>
            <person name="Schiettekatte O."/>
            <person name="Bourhy P."/>
            <person name="Veyrier F.J."/>
            <person name="Picardeau M."/>
        </authorList>
    </citation>
    <scope>NUCLEOTIDE SEQUENCE [LARGE SCALE GENOMIC DNA]</scope>
    <source>
        <strain evidence="1 2">201702444</strain>
    </source>
</reference>
<comment type="caution">
    <text evidence="1">The sequence shown here is derived from an EMBL/GenBank/DDBJ whole genome shotgun (WGS) entry which is preliminary data.</text>
</comment>
<evidence type="ECO:0000313" key="2">
    <source>
        <dbReference type="Proteomes" id="UP000298429"/>
    </source>
</evidence>
<accession>A0A5F2BUX9</accession>
<name>A0A5F2BUX9_9LEPT</name>
<organism evidence="1 2">
    <name type="scientific">Leptospira barantonii</name>
    <dbReference type="NCBI Taxonomy" id="2023184"/>
    <lineage>
        <taxon>Bacteria</taxon>
        <taxon>Pseudomonadati</taxon>
        <taxon>Spirochaetota</taxon>
        <taxon>Spirochaetia</taxon>
        <taxon>Leptospirales</taxon>
        <taxon>Leptospiraceae</taxon>
        <taxon>Leptospira</taxon>
    </lineage>
</organism>
<sequence>MPLKILKNSDNDLFTIEVDENDFTVRLKITRNDVERIVSSKKFQNLEDCLYEANSVVASKLEQGFQQADRKRRSGAELVTYMTQFLGFQLPKRFDSFLLEKEYIRFNGWMENRYKGSDRLWFKKLIEFAGPSNQFAPIEKFTATREPILPKGFLPIAEFSDRYLAPWIYVVNLLEPVCPIYQYDFRTAEIESHCGSLDEFLDDLVQPQARS</sequence>
<proteinExistence type="predicted"/>
<dbReference type="EMBL" id="RQGN01000003">
    <property type="protein sequence ID" value="TGM10167.1"/>
    <property type="molecule type" value="Genomic_DNA"/>
</dbReference>
<dbReference type="AlphaFoldDB" id="A0A5F2BUX9"/>
<dbReference type="Gene3D" id="3.40.1580.10">
    <property type="entry name" value="SMI1/KNR4-like"/>
    <property type="match status" value="1"/>
</dbReference>
<dbReference type="SUPFAM" id="SSF160631">
    <property type="entry name" value="SMI1/KNR4-like"/>
    <property type="match status" value="1"/>
</dbReference>
<protein>
    <recommendedName>
        <fullName evidence="3">SMI1/KNR4 family protein</fullName>
    </recommendedName>
</protein>
<evidence type="ECO:0000313" key="1">
    <source>
        <dbReference type="EMBL" id="TGM10167.1"/>
    </source>
</evidence>
<evidence type="ECO:0008006" key="3">
    <source>
        <dbReference type="Google" id="ProtNLM"/>
    </source>
</evidence>